<evidence type="ECO:0000313" key="1">
    <source>
        <dbReference type="EMBL" id="TCN19738.1"/>
    </source>
</evidence>
<sequence length="243" mass="28837">MKDDIYYIRGLTSTTYNNYDNHIAIYLALLSLHAYAKREGVYFKVVRAYLTDSDIEVFIQQQNPTEIAENGKIYFGILITNNEVGKKAITNELTYTYYDKDGHSFRGVTANKVFKVNHRTAIRNVGRQLENIDNLEKMKEDTLEQIHFMLNHPVVNDNTLYEMVYREIDRRTKTFGPETRKKAREMYDEKHINNTFSIIKVFHHLSTITDDEDEKLNLERIYHDVLIRMNKRKREREKEASQP</sequence>
<dbReference type="RefSeq" id="WP_132011267.1">
    <property type="nucleotide sequence ID" value="NZ_JABUHM010000017.1"/>
</dbReference>
<dbReference type="Proteomes" id="UP000295689">
    <property type="component" value="Unassembled WGS sequence"/>
</dbReference>
<accession>A0A4R2AZZ6</accession>
<comment type="caution">
    <text evidence="1">The sequence shown here is derived from an EMBL/GenBank/DDBJ whole genome shotgun (WGS) entry which is preliminary data.</text>
</comment>
<keyword evidence="2" id="KW-1185">Reference proteome</keyword>
<dbReference type="AlphaFoldDB" id="A0A4R2AZZ6"/>
<protein>
    <submittedName>
        <fullName evidence="1">Uncharacterized protein</fullName>
    </submittedName>
</protein>
<organism evidence="1 2">
    <name type="scientific">Mesobacillus foraminis</name>
    <dbReference type="NCBI Taxonomy" id="279826"/>
    <lineage>
        <taxon>Bacteria</taxon>
        <taxon>Bacillati</taxon>
        <taxon>Bacillota</taxon>
        <taxon>Bacilli</taxon>
        <taxon>Bacillales</taxon>
        <taxon>Bacillaceae</taxon>
        <taxon>Mesobacillus</taxon>
    </lineage>
</organism>
<reference evidence="1 2" key="1">
    <citation type="journal article" date="2015" name="Stand. Genomic Sci.">
        <title>Genomic Encyclopedia of Bacterial and Archaeal Type Strains, Phase III: the genomes of soil and plant-associated and newly described type strains.</title>
        <authorList>
            <person name="Whitman W.B."/>
            <person name="Woyke T."/>
            <person name="Klenk H.P."/>
            <person name="Zhou Y."/>
            <person name="Lilburn T.G."/>
            <person name="Beck B.J."/>
            <person name="De Vos P."/>
            <person name="Vandamme P."/>
            <person name="Eisen J.A."/>
            <person name="Garrity G."/>
            <person name="Hugenholtz P."/>
            <person name="Kyrpides N.C."/>
        </authorList>
    </citation>
    <scope>NUCLEOTIDE SEQUENCE [LARGE SCALE GENOMIC DNA]</scope>
    <source>
        <strain evidence="1 2">CV53</strain>
    </source>
</reference>
<gene>
    <name evidence="1" type="ORF">EV146_11641</name>
</gene>
<evidence type="ECO:0000313" key="2">
    <source>
        <dbReference type="Proteomes" id="UP000295689"/>
    </source>
</evidence>
<proteinExistence type="predicted"/>
<dbReference type="EMBL" id="SLVV01000016">
    <property type="protein sequence ID" value="TCN19738.1"/>
    <property type="molecule type" value="Genomic_DNA"/>
</dbReference>
<name>A0A4R2AZZ6_9BACI</name>